<dbReference type="AlphaFoldDB" id="A0A1W1HBB5"/>
<name>A0A1W1HBB5_9BACT</name>
<keyword evidence="2" id="KW-1185">Reference proteome</keyword>
<dbReference type="EMBL" id="FWEV01000105">
    <property type="protein sequence ID" value="SLM29668.1"/>
    <property type="molecule type" value="Genomic_DNA"/>
</dbReference>
<dbReference type="STRING" id="1246637.MTBBW1_1930006"/>
<reference evidence="1 2" key="1">
    <citation type="submission" date="2017-03" db="EMBL/GenBank/DDBJ databases">
        <authorList>
            <person name="Afonso C.L."/>
            <person name="Miller P.J."/>
            <person name="Scott M.A."/>
            <person name="Spackman E."/>
            <person name="Goraichik I."/>
            <person name="Dimitrov K.M."/>
            <person name="Suarez D.L."/>
            <person name="Swayne D.E."/>
        </authorList>
    </citation>
    <scope>NUCLEOTIDE SEQUENCE [LARGE SCALE GENOMIC DNA]</scope>
    <source>
        <strain evidence="1">PRJEB14757</strain>
    </source>
</reference>
<gene>
    <name evidence="1" type="ORF">MTBBW1_1930006</name>
</gene>
<proteinExistence type="predicted"/>
<organism evidence="1 2">
    <name type="scientific">Desulfamplus magnetovallimortis</name>
    <dbReference type="NCBI Taxonomy" id="1246637"/>
    <lineage>
        <taxon>Bacteria</taxon>
        <taxon>Pseudomonadati</taxon>
        <taxon>Thermodesulfobacteriota</taxon>
        <taxon>Desulfobacteria</taxon>
        <taxon>Desulfobacterales</taxon>
        <taxon>Desulfobacteraceae</taxon>
        <taxon>Desulfamplus</taxon>
    </lineage>
</organism>
<dbReference type="RefSeq" id="WP_080806766.1">
    <property type="nucleotide sequence ID" value="NZ_LT828555.1"/>
</dbReference>
<dbReference type="Proteomes" id="UP000191931">
    <property type="component" value="Unassembled WGS sequence"/>
</dbReference>
<protein>
    <submittedName>
        <fullName evidence="1">Uncharacterized protein</fullName>
    </submittedName>
</protein>
<evidence type="ECO:0000313" key="1">
    <source>
        <dbReference type="EMBL" id="SLM29668.1"/>
    </source>
</evidence>
<sequence length="83" mass="9680">MKELLIPAFVLLTMVLILVDIFGNIDNEIEVRSANQISSIHGAVPITVAEIKWPPKVKKARKTLRNGQYHFFRYRMYKVQDHK</sequence>
<evidence type="ECO:0000313" key="2">
    <source>
        <dbReference type="Proteomes" id="UP000191931"/>
    </source>
</evidence>
<accession>A0A1W1HBB5</accession>